<dbReference type="FunFam" id="1.20.1250.20:FF:000013">
    <property type="entry name" value="MFS general substrate transporter"/>
    <property type="match status" value="1"/>
</dbReference>
<dbReference type="SUPFAM" id="SSF103473">
    <property type="entry name" value="MFS general substrate transporter"/>
    <property type="match status" value="1"/>
</dbReference>
<feature type="transmembrane region" description="Helical" evidence="6">
    <location>
        <begin position="181"/>
        <end position="201"/>
    </location>
</feature>
<protein>
    <recommendedName>
        <fullName evidence="9">Major facilitator superfamily (MFS) profile domain-containing protein</fullName>
    </recommendedName>
</protein>
<organism evidence="7 8">
    <name type="scientific">Phialophora macrospora</name>
    <dbReference type="NCBI Taxonomy" id="1851006"/>
    <lineage>
        <taxon>Eukaryota</taxon>
        <taxon>Fungi</taxon>
        <taxon>Dikarya</taxon>
        <taxon>Ascomycota</taxon>
        <taxon>Pezizomycotina</taxon>
        <taxon>Eurotiomycetes</taxon>
        <taxon>Chaetothyriomycetidae</taxon>
        <taxon>Chaetothyriales</taxon>
        <taxon>Herpotrichiellaceae</taxon>
        <taxon>Phialophora</taxon>
    </lineage>
</organism>
<keyword evidence="5 6" id="KW-0472">Membrane</keyword>
<feature type="transmembrane region" description="Helical" evidence="6">
    <location>
        <begin position="287"/>
        <end position="311"/>
    </location>
</feature>
<dbReference type="EMBL" id="KN846956">
    <property type="protein sequence ID" value="KIW71768.1"/>
    <property type="molecule type" value="Genomic_DNA"/>
</dbReference>
<keyword evidence="2" id="KW-0813">Transport</keyword>
<feature type="transmembrane region" description="Helical" evidence="6">
    <location>
        <begin position="213"/>
        <end position="238"/>
    </location>
</feature>
<keyword evidence="8" id="KW-1185">Reference proteome</keyword>
<keyword evidence="3 6" id="KW-0812">Transmembrane</keyword>
<evidence type="ECO:0000256" key="4">
    <source>
        <dbReference type="ARBA" id="ARBA00022989"/>
    </source>
</evidence>
<dbReference type="GO" id="GO:0022857">
    <property type="term" value="F:transmembrane transporter activity"/>
    <property type="evidence" value="ECO:0007669"/>
    <property type="project" value="InterPro"/>
</dbReference>
<dbReference type="InterPro" id="IPR036259">
    <property type="entry name" value="MFS_trans_sf"/>
</dbReference>
<dbReference type="Gene3D" id="1.20.1250.20">
    <property type="entry name" value="MFS general substrate transporter like domains"/>
    <property type="match status" value="2"/>
</dbReference>
<dbReference type="AlphaFoldDB" id="A0A0D2FTK9"/>
<dbReference type="Proteomes" id="UP000054266">
    <property type="component" value="Unassembled WGS sequence"/>
</dbReference>
<feature type="transmembrane region" description="Helical" evidence="6">
    <location>
        <begin position="53"/>
        <end position="73"/>
    </location>
</feature>
<evidence type="ECO:0000256" key="3">
    <source>
        <dbReference type="ARBA" id="ARBA00022692"/>
    </source>
</evidence>
<feature type="transmembrane region" description="Helical" evidence="6">
    <location>
        <begin position="323"/>
        <end position="343"/>
    </location>
</feature>
<evidence type="ECO:0008006" key="9">
    <source>
        <dbReference type="Google" id="ProtNLM"/>
    </source>
</evidence>
<evidence type="ECO:0000256" key="5">
    <source>
        <dbReference type="ARBA" id="ARBA00023136"/>
    </source>
</evidence>
<feature type="transmembrane region" description="Helical" evidence="6">
    <location>
        <begin position="352"/>
        <end position="371"/>
    </location>
</feature>
<dbReference type="Pfam" id="PF07690">
    <property type="entry name" value="MFS_1"/>
    <property type="match status" value="1"/>
</dbReference>
<accession>A0A0D2FTK9</accession>
<evidence type="ECO:0000256" key="2">
    <source>
        <dbReference type="ARBA" id="ARBA00022448"/>
    </source>
</evidence>
<proteinExistence type="predicted"/>
<dbReference type="GO" id="GO:0016020">
    <property type="term" value="C:membrane"/>
    <property type="evidence" value="ECO:0007669"/>
    <property type="project" value="UniProtKB-SubCell"/>
</dbReference>
<dbReference type="PANTHER" id="PTHR43791:SF36">
    <property type="entry name" value="TRANSPORTER, PUTATIVE (AFU_ORTHOLOGUE AFUA_6G08340)-RELATED"/>
    <property type="match status" value="1"/>
</dbReference>
<evidence type="ECO:0000256" key="1">
    <source>
        <dbReference type="ARBA" id="ARBA00004141"/>
    </source>
</evidence>
<gene>
    <name evidence="7" type="ORF">PV04_00005</name>
</gene>
<feature type="transmembrane region" description="Helical" evidence="6">
    <location>
        <begin position="412"/>
        <end position="430"/>
    </location>
</feature>
<evidence type="ECO:0000313" key="7">
    <source>
        <dbReference type="EMBL" id="KIW71768.1"/>
    </source>
</evidence>
<evidence type="ECO:0000256" key="6">
    <source>
        <dbReference type="SAM" id="Phobius"/>
    </source>
</evidence>
<evidence type="ECO:0000313" key="8">
    <source>
        <dbReference type="Proteomes" id="UP000054266"/>
    </source>
</evidence>
<reference evidence="7 8" key="1">
    <citation type="submission" date="2015-01" db="EMBL/GenBank/DDBJ databases">
        <title>The Genome Sequence of Capronia semiimmersa CBS27337.</title>
        <authorList>
            <consortium name="The Broad Institute Genomics Platform"/>
            <person name="Cuomo C."/>
            <person name="de Hoog S."/>
            <person name="Gorbushina A."/>
            <person name="Stielow B."/>
            <person name="Teixiera M."/>
            <person name="Abouelleil A."/>
            <person name="Chapman S.B."/>
            <person name="Priest M."/>
            <person name="Young S.K."/>
            <person name="Wortman J."/>
            <person name="Nusbaum C."/>
            <person name="Birren B."/>
        </authorList>
    </citation>
    <scope>NUCLEOTIDE SEQUENCE [LARGE SCALE GENOMIC DNA]</scope>
    <source>
        <strain evidence="7 8">CBS 27337</strain>
    </source>
</reference>
<feature type="transmembrane region" description="Helical" evidence="6">
    <location>
        <begin position="120"/>
        <end position="140"/>
    </location>
</feature>
<feature type="transmembrane region" description="Helical" evidence="6">
    <location>
        <begin position="94"/>
        <end position="114"/>
    </location>
</feature>
<dbReference type="HOGENOM" id="CLU_001265_0_1_1"/>
<keyword evidence="4 6" id="KW-1133">Transmembrane helix</keyword>
<feature type="transmembrane region" description="Helical" evidence="6">
    <location>
        <begin position="442"/>
        <end position="461"/>
    </location>
</feature>
<sequence length="503" mass="56246">MTSEISTKQPNADVELSCIEDADHKPTTAYTLQPEKKPVRSGLERRLMWKQDLLILPLLALIYFVTFLDRNSFGNGRLLGLQKEIGFSNAQYSHAAQYFFIGYTICMFPGSISLRWIPPHWVMGGACISFGILLCGMSAAKNYATIVATRILIGCAQSFTQNSGVYNSFWYTRREVATRGALIFSTATLSGAFSGLIAYAIGEDLRHSSRSPWSWLFLIEGVIAIFVGVVVIILLPVFPDRMKNGKNWLFTRDEISLALERTSSWNTTGSKILWPQVWDCLKDPKSYAFAMFNATSGLCLSSIGIFLPTFIRDFGYSDLDAQLFSVIPYASAFCTLLILCYISDWVNLKGPFIMFGFAVNVIGYAMLLGVKSTAAKVVATCFITSGMYPAVVLFLTWLAINTGGFTKRATTWAMAEIFGQLFSILGANIYDDGPRYVKGHVTAMSFSILSLFIAVALMVVFSRQNKKRNGILKDFARRGEIHPHTNRSLEYEKDFHINFRYTL</sequence>
<name>A0A0D2FTK9_9EURO</name>
<dbReference type="PANTHER" id="PTHR43791">
    <property type="entry name" value="PERMEASE-RELATED"/>
    <property type="match status" value="1"/>
</dbReference>
<dbReference type="InterPro" id="IPR011701">
    <property type="entry name" value="MFS"/>
</dbReference>
<feature type="transmembrane region" description="Helical" evidence="6">
    <location>
        <begin position="377"/>
        <end position="400"/>
    </location>
</feature>
<comment type="subcellular location">
    <subcellularLocation>
        <location evidence="1">Membrane</location>
        <topology evidence="1">Multi-pass membrane protein</topology>
    </subcellularLocation>
</comment>